<evidence type="ECO:0000256" key="2">
    <source>
        <dbReference type="ARBA" id="ARBA00022475"/>
    </source>
</evidence>
<feature type="domain" description="DUF2179" evidence="7">
    <location>
        <begin position="225"/>
        <end position="279"/>
    </location>
</feature>
<feature type="transmembrane region" description="Helical" evidence="6">
    <location>
        <begin position="12"/>
        <end position="35"/>
    </location>
</feature>
<dbReference type="InterPro" id="IPR019264">
    <property type="entry name" value="DUF2179"/>
</dbReference>
<dbReference type="PANTHER" id="PTHR33545">
    <property type="entry name" value="UPF0750 MEMBRANE PROTEIN YITT-RELATED"/>
    <property type="match status" value="1"/>
</dbReference>
<name>A0ABS1JE12_9BACL</name>
<protein>
    <submittedName>
        <fullName evidence="8">YitT family protein</fullName>
    </submittedName>
</protein>
<keyword evidence="3 6" id="KW-0812">Transmembrane</keyword>
<proteinExistence type="predicted"/>
<organism evidence="8 9">
    <name type="scientific">Tumebacillus amylolyticus</name>
    <dbReference type="NCBI Taxonomy" id="2801339"/>
    <lineage>
        <taxon>Bacteria</taxon>
        <taxon>Bacillati</taxon>
        <taxon>Bacillota</taxon>
        <taxon>Bacilli</taxon>
        <taxon>Bacillales</taxon>
        <taxon>Alicyclobacillaceae</taxon>
        <taxon>Tumebacillus</taxon>
    </lineage>
</organism>
<dbReference type="Proteomes" id="UP000602284">
    <property type="component" value="Unassembled WGS sequence"/>
</dbReference>
<gene>
    <name evidence="8" type="ORF">JJB07_18135</name>
</gene>
<keyword evidence="9" id="KW-1185">Reference proteome</keyword>
<evidence type="ECO:0000313" key="8">
    <source>
        <dbReference type="EMBL" id="MBL0388526.1"/>
    </source>
</evidence>
<dbReference type="InterPro" id="IPR003740">
    <property type="entry name" value="YitT"/>
</dbReference>
<evidence type="ECO:0000256" key="4">
    <source>
        <dbReference type="ARBA" id="ARBA00022989"/>
    </source>
</evidence>
<keyword evidence="4 6" id="KW-1133">Transmembrane helix</keyword>
<dbReference type="PANTHER" id="PTHR33545:SF10">
    <property type="entry name" value="UPF0750 MEMBRANE PROTEIN YPJC"/>
    <property type="match status" value="1"/>
</dbReference>
<evidence type="ECO:0000259" key="7">
    <source>
        <dbReference type="Pfam" id="PF10035"/>
    </source>
</evidence>
<evidence type="ECO:0000256" key="6">
    <source>
        <dbReference type="SAM" id="Phobius"/>
    </source>
</evidence>
<reference evidence="8 9" key="1">
    <citation type="submission" date="2021-01" db="EMBL/GenBank/DDBJ databases">
        <title>Tumebacillus sp. strain ITR2 16S ribosomal RNA gene Genome sequencing and assembly.</title>
        <authorList>
            <person name="Kang M."/>
        </authorList>
    </citation>
    <scope>NUCLEOTIDE SEQUENCE [LARGE SCALE GENOMIC DNA]</scope>
    <source>
        <strain evidence="8 9">ITR2</strain>
    </source>
</reference>
<evidence type="ECO:0000313" key="9">
    <source>
        <dbReference type="Proteomes" id="UP000602284"/>
    </source>
</evidence>
<dbReference type="PROSITE" id="PS51257">
    <property type="entry name" value="PROKAR_LIPOPROTEIN"/>
    <property type="match status" value="1"/>
</dbReference>
<feature type="transmembrane region" description="Helical" evidence="6">
    <location>
        <begin position="82"/>
        <end position="101"/>
    </location>
</feature>
<keyword evidence="2" id="KW-1003">Cell membrane</keyword>
<dbReference type="Pfam" id="PF10035">
    <property type="entry name" value="DUF2179"/>
    <property type="match status" value="1"/>
</dbReference>
<comment type="caution">
    <text evidence="8">The sequence shown here is derived from an EMBL/GenBank/DDBJ whole genome shotgun (WGS) entry which is preliminary data.</text>
</comment>
<keyword evidence="5 6" id="KW-0472">Membrane</keyword>
<dbReference type="InterPro" id="IPR015867">
    <property type="entry name" value="N-reg_PII/ATP_PRibTrfase_C"/>
</dbReference>
<dbReference type="CDD" id="cd16380">
    <property type="entry name" value="YitT_C"/>
    <property type="match status" value="1"/>
</dbReference>
<evidence type="ECO:0000256" key="3">
    <source>
        <dbReference type="ARBA" id="ARBA00022692"/>
    </source>
</evidence>
<evidence type="ECO:0000256" key="5">
    <source>
        <dbReference type="ARBA" id="ARBA00023136"/>
    </source>
</evidence>
<dbReference type="Pfam" id="PF02588">
    <property type="entry name" value="YitT_membrane"/>
    <property type="match status" value="1"/>
</dbReference>
<dbReference type="InterPro" id="IPR051461">
    <property type="entry name" value="UPF0750_membrane"/>
</dbReference>
<accession>A0ABS1JE12</accession>
<feature type="transmembrane region" description="Helical" evidence="6">
    <location>
        <begin position="113"/>
        <end position="133"/>
    </location>
</feature>
<dbReference type="PIRSF" id="PIRSF006483">
    <property type="entry name" value="Membrane_protein_YitT"/>
    <property type="match status" value="1"/>
</dbReference>
<comment type="subcellular location">
    <subcellularLocation>
        <location evidence="1">Cell membrane</location>
        <topology evidence="1">Multi-pass membrane protein</topology>
    </subcellularLocation>
</comment>
<dbReference type="EMBL" id="JAEQNB010000006">
    <property type="protein sequence ID" value="MBL0388526.1"/>
    <property type="molecule type" value="Genomic_DNA"/>
</dbReference>
<dbReference type="Gene3D" id="3.30.70.120">
    <property type="match status" value="1"/>
</dbReference>
<evidence type="ECO:0000256" key="1">
    <source>
        <dbReference type="ARBA" id="ARBA00004651"/>
    </source>
</evidence>
<sequence>MLLQRDNRTQRAIISVIGILAGCFLFTFGLNNFIIANRLAEGGFVGISLLGIYLYNIPLSLSFIVLNIPLLFIGWYRFGRVFIFKTIIGVVGVSVMSEFTVDLFHMGVQDKLLAALYGGVFSGIGLGIIFRFGGTTGGADIIARLVNQTLGWSMGRTMFAIDVIVITSTAFIVGKDAAMYSLVALFVAARVIDVVNEGVSNSRAMFIISDETQEIATQIQSELERGTTLLHGVGGYTGRDKQVLYVVVSRDEISRVQEICRDIDPLAFLVVNEVHDVLGEGFNPLKKPAKPKPQLEKAKN</sequence>
<dbReference type="RefSeq" id="WP_201637492.1">
    <property type="nucleotide sequence ID" value="NZ_JAEQNB010000006.1"/>
</dbReference>
<feature type="transmembrane region" description="Helical" evidence="6">
    <location>
        <begin position="55"/>
        <end position="75"/>
    </location>
</feature>